<dbReference type="InterPro" id="IPR001128">
    <property type="entry name" value="Cyt_P450"/>
</dbReference>
<evidence type="ECO:0000256" key="5">
    <source>
        <dbReference type="ARBA" id="ARBA00023002"/>
    </source>
</evidence>
<evidence type="ECO:0000313" key="12">
    <source>
        <dbReference type="Proteomes" id="UP000095300"/>
    </source>
</evidence>
<evidence type="ECO:0000256" key="9">
    <source>
        <dbReference type="RuleBase" id="RU000461"/>
    </source>
</evidence>
<proteinExistence type="inferred from homology"/>
<dbReference type="EnsemblMetazoa" id="SCAU013104-RA">
    <property type="protein sequence ID" value="SCAU013104-PA"/>
    <property type="gene ID" value="SCAU013104"/>
</dbReference>
<protein>
    <recommendedName>
        <fullName evidence="13">Cytochrome P450</fullName>
    </recommendedName>
</protein>
<evidence type="ECO:0000313" key="11">
    <source>
        <dbReference type="EnsemblMetazoa" id="SCAU013104-PA"/>
    </source>
</evidence>
<accession>A0A1I8Q1V5</accession>
<feature type="binding site" description="axial binding residue" evidence="8">
    <location>
        <position position="446"/>
    </location>
    <ligand>
        <name>heme</name>
        <dbReference type="ChEBI" id="CHEBI:30413"/>
    </ligand>
    <ligandPart>
        <name>Fe</name>
        <dbReference type="ChEBI" id="CHEBI:18248"/>
    </ligandPart>
</feature>
<evidence type="ECO:0000256" key="10">
    <source>
        <dbReference type="SAM" id="SignalP"/>
    </source>
</evidence>
<dbReference type="AlphaFoldDB" id="A0A1I8Q1V5"/>
<dbReference type="VEuPathDB" id="VectorBase:SCAU013104"/>
<dbReference type="SUPFAM" id="SSF48264">
    <property type="entry name" value="Cytochrome P450"/>
    <property type="match status" value="1"/>
</dbReference>
<evidence type="ECO:0000256" key="4">
    <source>
        <dbReference type="ARBA" id="ARBA00022723"/>
    </source>
</evidence>
<dbReference type="GO" id="GO:0005506">
    <property type="term" value="F:iron ion binding"/>
    <property type="evidence" value="ECO:0007669"/>
    <property type="project" value="InterPro"/>
</dbReference>
<feature type="signal peptide" evidence="10">
    <location>
        <begin position="1"/>
        <end position="16"/>
    </location>
</feature>
<dbReference type="GO" id="GO:0020037">
    <property type="term" value="F:heme binding"/>
    <property type="evidence" value="ECO:0007669"/>
    <property type="project" value="InterPro"/>
</dbReference>
<comment type="similarity">
    <text evidence="2 9">Belongs to the cytochrome P450 family.</text>
</comment>
<dbReference type="Gene3D" id="1.10.630.10">
    <property type="entry name" value="Cytochrome P450"/>
    <property type="match status" value="1"/>
</dbReference>
<comment type="cofactor">
    <cofactor evidence="1 8">
        <name>heme</name>
        <dbReference type="ChEBI" id="CHEBI:30413"/>
    </cofactor>
</comment>
<reference evidence="11" key="1">
    <citation type="submission" date="2020-05" db="UniProtKB">
        <authorList>
            <consortium name="EnsemblMetazoa"/>
        </authorList>
    </citation>
    <scope>IDENTIFICATION</scope>
    <source>
        <strain evidence="11">USDA</strain>
    </source>
</reference>
<dbReference type="InterPro" id="IPR050196">
    <property type="entry name" value="Cytochrome_P450_Monoox"/>
</dbReference>
<keyword evidence="7 9" id="KW-0503">Monooxygenase</keyword>
<keyword evidence="10" id="KW-0732">Signal</keyword>
<evidence type="ECO:0008006" key="13">
    <source>
        <dbReference type="Google" id="ProtNLM"/>
    </source>
</evidence>
<dbReference type="CDD" id="cd20628">
    <property type="entry name" value="CYP4"/>
    <property type="match status" value="1"/>
</dbReference>
<evidence type="ECO:0000256" key="7">
    <source>
        <dbReference type="ARBA" id="ARBA00023033"/>
    </source>
</evidence>
<keyword evidence="3 8" id="KW-0349">Heme</keyword>
<sequence>MFLLLIISAVILWIVSKEIKYSKVRSQISHTKGPPLLPFIGNAHQLGKTPMAVIHFLFDNVYKYGNFRVWIGYYLNMVISDPKDVEFILSSNTLIAKSDVYDMMHPWLGQGLLTSKGSKWHKHRKMITPSFHFKILQDFHEVMNENSTKFMGKLRDASKGDTIFDVQHMVNFLTLDVICDTAMGVPINAMDNPNSEFASALEYMCCNVNMRAFNPLKRKKATYQFFPDYQDYCKALKVLKDFTYDVIEKRIALRKKEELEKGNAKTEDEFSKRKLAFLDTLLSSTVDGRPLTVQELYEEVSTFMFEGHDTTTSALAFSIFLLSRHLGVQKKVYEEQQRVMGGNLKRSATYQELTEMKYLDLVIKEILRLYPSVPMIGRDTDKEYNMNGKILPKETSIVIFIMALGYNEKTFPDPYRFNPERFESIHRGDDHNPFDYVPFSAGPRNCIGQKFAMLEIKTVISKIVRYFEVLPAVDELESKDGYVSNYFGPYREKNPELHKYDPKLAMVLTLKSDNGIMVRMRERK</sequence>
<dbReference type="OrthoDB" id="1470350at2759"/>
<feature type="chain" id="PRO_5009327585" description="Cytochrome P450" evidence="10">
    <location>
        <begin position="17"/>
        <end position="524"/>
    </location>
</feature>
<dbReference type="PROSITE" id="PS00086">
    <property type="entry name" value="CYTOCHROME_P450"/>
    <property type="match status" value="1"/>
</dbReference>
<evidence type="ECO:0000256" key="8">
    <source>
        <dbReference type="PIRSR" id="PIRSR602401-1"/>
    </source>
</evidence>
<dbReference type="InterPro" id="IPR017972">
    <property type="entry name" value="Cyt_P450_CS"/>
</dbReference>
<dbReference type="InterPro" id="IPR002401">
    <property type="entry name" value="Cyt_P450_E_grp-I"/>
</dbReference>
<dbReference type="STRING" id="35570.A0A1I8Q1V5"/>
<dbReference type="GO" id="GO:0004497">
    <property type="term" value="F:monooxygenase activity"/>
    <property type="evidence" value="ECO:0007669"/>
    <property type="project" value="UniProtKB-KW"/>
</dbReference>
<evidence type="ECO:0000256" key="1">
    <source>
        <dbReference type="ARBA" id="ARBA00001971"/>
    </source>
</evidence>
<keyword evidence="12" id="KW-1185">Reference proteome</keyword>
<dbReference type="GO" id="GO:0016705">
    <property type="term" value="F:oxidoreductase activity, acting on paired donors, with incorporation or reduction of molecular oxygen"/>
    <property type="evidence" value="ECO:0007669"/>
    <property type="project" value="InterPro"/>
</dbReference>
<gene>
    <name evidence="11" type="primary">106089286</name>
</gene>
<dbReference type="PANTHER" id="PTHR24291">
    <property type="entry name" value="CYTOCHROME P450 FAMILY 4"/>
    <property type="match status" value="1"/>
</dbReference>
<dbReference type="PANTHER" id="PTHR24291:SF203">
    <property type="entry name" value="CYTOCHROME P450 4D1-RELATED"/>
    <property type="match status" value="1"/>
</dbReference>
<evidence type="ECO:0000256" key="2">
    <source>
        <dbReference type="ARBA" id="ARBA00010617"/>
    </source>
</evidence>
<dbReference type="PRINTS" id="PR00463">
    <property type="entry name" value="EP450I"/>
</dbReference>
<dbReference type="Proteomes" id="UP000095300">
    <property type="component" value="Unassembled WGS sequence"/>
</dbReference>
<evidence type="ECO:0000256" key="6">
    <source>
        <dbReference type="ARBA" id="ARBA00023004"/>
    </source>
</evidence>
<dbReference type="Pfam" id="PF00067">
    <property type="entry name" value="p450"/>
    <property type="match status" value="1"/>
</dbReference>
<name>A0A1I8Q1V5_STOCA</name>
<keyword evidence="6 8" id="KW-0408">Iron</keyword>
<dbReference type="InterPro" id="IPR036396">
    <property type="entry name" value="Cyt_P450_sf"/>
</dbReference>
<evidence type="ECO:0000256" key="3">
    <source>
        <dbReference type="ARBA" id="ARBA00022617"/>
    </source>
</evidence>
<dbReference type="PRINTS" id="PR00385">
    <property type="entry name" value="P450"/>
</dbReference>
<organism evidence="11 12">
    <name type="scientific">Stomoxys calcitrans</name>
    <name type="common">Stable fly</name>
    <name type="synonym">Conops calcitrans</name>
    <dbReference type="NCBI Taxonomy" id="35570"/>
    <lineage>
        <taxon>Eukaryota</taxon>
        <taxon>Metazoa</taxon>
        <taxon>Ecdysozoa</taxon>
        <taxon>Arthropoda</taxon>
        <taxon>Hexapoda</taxon>
        <taxon>Insecta</taxon>
        <taxon>Pterygota</taxon>
        <taxon>Neoptera</taxon>
        <taxon>Endopterygota</taxon>
        <taxon>Diptera</taxon>
        <taxon>Brachycera</taxon>
        <taxon>Muscomorpha</taxon>
        <taxon>Muscoidea</taxon>
        <taxon>Muscidae</taxon>
        <taxon>Stomoxys</taxon>
    </lineage>
</organism>
<keyword evidence="4 8" id="KW-0479">Metal-binding</keyword>
<keyword evidence="5 9" id="KW-0560">Oxidoreductase</keyword>